<feature type="transmembrane region" description="Helical" evidence="6">
    <location>
        <begin position="168"/>
        <end position="191"/>
    </location>
</feature>
<evidence type="ECO:0000256" key="4">
    <source>
        <dbReference type="ARBA" id="ARBA00022989"/>
    </source>
</evidence>
<dbReference type="InterPro" id="IPR050833">
    <property type="entry name" value="Poly_Biosynth_Transport"/>
</dbReference>
<evidence type="ECO:0000256" key="3">
    <source>
        <dbReference type="ARBA" id="ARBA00022692"/>
    </source>
</evidence>
<gene>
    <name evidence="7" type="ORF">K239x_42950</name>
</gene>
<keyword evidence="2" id="KW-1003">Cell membrane</keyword>
<dbReference type="PANTHER" id="PTHR30250:SF28">
    <property type="entry name" value="POLYSACCHARIDE BIOSYNTHESIS PROTEIN"/>
    <property type="match status" value="1"/>
</dbReference>
<evidence type="ECO:0000256" key="5">
    <source>
        <dbReference type="ARBA" id="ARBA00023136"/>
    </source>
</evidence>
<feature type="transmembrane region" description="Helical" evidence="6">
    <location>
        <begin position="245"/>
        <end position="268"/>
    </location>
</feature>
<keyword evidence="3 6" id="KW-0812">Transmembrane</keyword>
<dbReference type="AlphaFoldDB" id="A0A517NYU7"/>
<keyword evidence="8" id="KW-1185">Reference proteome</keyword>
<feature type="transmembrane region" description="Helical" evidence="6">
    <location>
        <begin position="126"/>
        <end position="147"/>
    </location>
</feature>
<feature type="transmembrane region" description="Helical" evidence="6">
    <location>
        <begin position="302"/>
        <end position="323"/>
    </location>
</feature>
<reference evidence="7 8" key="1">
    <citation type="submission" date="2019-02" db="EMBL/GenBank/DDBJ databases">
        <title>Deep-cultivation of Planctomycetes and their phenomic and genomic characterization uncovers novel biology.</title>
        <authorList>
            <person name="Wiegand S."/>
            <person name="Jogler M."/>
            <person name="Boedeker C."/>
            <person name="Pinto D."/>
            <person name="Vollmers J."/>
            <person name="Rivas-Marin E."/>
            <person name="Kohn T."/>
            <person name="Peeters S.H."/>
            <person name="Heuer A."/>
            <person name="Rast P."/>
            <person name="Oberbeckmann S."/>
            <person name="Bunk B."/>
            <person name="Jeske O."/>
            <person name="Meyerdierks A."/>
            <person name="Storesund J.E."/>
            <person name="Kallscheuer N."/>
            <person name="Luecker S."/>
            <person name="Lage O.M."/>
            <person name="Pohl T."/>
            <person name="Merkel B.J."/>
            <person name="Hornburger P."/>
            <person name="Mueller R.-W."/>
            <person name="Bruemmer F."/>
            <person name="Labrenz M."/>
            <person name="Spormann A.M."/>
            <person name="Op den Camp H."/>
            <person name="Overmann J."/>
            <person name="Amann R."/>
            <person name="Jetten M.S.M."/>
            <person name="Mascher T."/>
            <person name="Medema M.H."/>
            <person name="Devos D.P."/>
            <person name="Kaster A.-K."/>
            <person name="Ovreas L."/>
            <person name="Rohde M."/>
            <person name="Galperin M.Y."/>
            <person name="Jogler C."/>
        </authorList>
    </citation>
    <scope>NUCLEOTIDE SEQUENCE [LARGE SCALE GENOMIC DNA]</scope>
    <source>
        <strain evidence="7 8">K23_9</strain>
    </source>
</reference>
<keyword evidence="4 6" id="KW-1133">Transmembrane helix</keyword>
<dbReference type="PANTHER" id="PTHR30250">
    <property type="entry name" value="PST FAMILY PREDICTED COLANIC ACID TRANSPORTER"/>
    <property type="match status" value="1"/>
</dbReference>
<dbReference type="Proteomes" id="UP000319817">
    <property type="component" value="Chromosome"/>
</dbReference>
<evidence type="ECO:0000256" key="1">
    <source>
        <dbReference type="ARBA" id="ARBA00004651"/>
    </source>
</evidence>
<accession>A0A517NYU7</accession>
<sequence>MTPERAWQSLRAIANRPFVKSVSVLAGGAAFAQALAILVLPVLTRLYSPDEFGVLGVFASSLGIFSVAACLRFEIAIPIPERDDEALQILFLAIVGALTAFAGIALVSLVGMRAIQARLESPLPEFFYWLLPVGVLGASLYNALLYWTTRKKNFSLIARTRLWQSSGASAIQVGLGVACLGPLGLVFGQLFNSLGGLLSFSRELFRAEPNLWSKVSWQEMKRLFGVYRAFPLFSTWEALVNGASLHLPILFLVALVGDTEVGFLFLALKLTQIPSTLIGAAIGQVYLTEAPLAQREGRLGEFNLRVIGGILKTGVGPLLFAGLLAPNVLHVVLGDEYDRVGHLVVWLLPLAITQLIVAPVSMCLHVLKKTGVALSLQIFGLILRCWAVMFPFWGLDAVECYAITGWVFYSLYLVVVLFQASPKIAWVAKELRAGIAITVFWGFLATLTIFLLGYFGPTLFKNTIELNV</sequence>
<feature type="transmembrane region" description="Helical" evidence="6">
    <location>
        <begin position="374"/>
        <end position="395"/>
    </location>
</feature>
<feature type="transmembrane region" description="Helical" evidence="6">
    <location>
        <begin position="21"/>
        <end position="43"/>
    </location>
</feature>
<feature type="transmembrane region" description="Helical" evidence="6">
    <location>
        <begin position="55"/>
        <end position="77"/>
    </location>
</feature>
<dbReference type="EMBL" id="CP036526">
    <property type="protein sequence ID" value="QDT12286.1"/>
    <property type="molecule type" value="Genomic_DNA"/>
</dbReference>
<keyword evidence="5 6" id="KW-0472">Membrane</keyword>
<evidence type="ECO:0000313" key="8">
    <source>
        <dbReference type="Proteomes" id="UP000319817"/>
    </source>
</evidence>
<dbReference type="Pfam" id="PF13440">
    <property type="entry name" value="Polysacc_synt_3"/>
    <property type="match status" value="1"/>
</dbReference>
<feature type="transmembrane region" description="Helical" evidence="6">
    <location>
        <begin position="401"/>
        <end position="421"/>
    </location>
</feature>
<feature type="transmembrane region" description="Helical" evidence="6">
    <location>
        <begin position="343"/>
        <end position="367"/>
    </location>
</feature>
<name>A0A517NYU7_9BACT</name>
<dbReference type="GO" id="GO:0005886">
    <property type="term" value="C:plasma membrane"/>
    <property type="evidence" value="ECO:0007669"/>
    <property type="project" value="UniProtKB-SubCell"/>
</dbReference>
<evidence type="ECO:0000313" key="7">
    <source>
        <dbReference type="EMBL" id="QDT12286.1"/>
    </source>
</evidence>
<comment type="subcellular location">
    <subcellularLocation>
        <location evidence="1">Cell membrane</location>
        <topology evidence="1">Multi-pass membrane protein</topology>
    </subcellularLocation>
</comment>
<proteinExistence type="predicted"/>
<organism evidence="7 8">
    <name type="scientific">Stieleria marina</name>
    <dbReference type="NCBI Taxonomy" id="1930275"/>
    <lineage>
        <taxon>Bacteria</taxon>
        <taxon>Pseudomonadati</taxon>
        <taxon>Planctomycetota</taxon>
        <taxon>Planctomycetia</taxon>
        <taxon>Pirellulales</taxon>
        <taxon>Pirellulaceae</taxon>
        <taxon>Stieleria</taxon>
    </lineage>
</organism>
<evidence type="ECO:0000256" key="6">
    <source>
        <dbReference type="SAM" id="Phobius"/>
    </source>
</evidence>
<evidence type="ECO:0000256" key="2">
    <source>
        <dbReference type="ARBA" id="ARBA00022475"/>
    </source>
</evidence>
<feature type="transmembrane region" description="Helical" evidence="6">
    <location>
        <begin position="89"/>
        <end position="114"/>
    </location>
</feature>
<protein>
    <submittedName>
        <fullName evidence="7">Polysaccharide biosynthesis protein</fullName>
    </submittedName>
</protein>
<feature type="transmembrane region" description="Helical" evidence="6">
    <location>
        <begin position="433"/>
        <end position="455"/>
    </location>
</feature>